<name>A0A9P8SFB8_9HYPO</name>
<feature type="compositionally biased region" description="Polar residues" evidence="1">
    <location>
        <begin position="728"/>
        <end position="738"/>
    </location>
</feature>
<dbReference type="EMBL" id="JAIZPD010000011">
    <property type="protein sequence ID" value="KAH0959884.1"/>
    <property type="molecule type" value="Genomic_DNA"/>
</dbReference>
<feature type="region of interest" description="Disordered" evidence="1">
    <location>
        <begin position="688"/>
        <end position="738"/>
    </location>
</feature>
<comment type="caution">
    <text evidence="2">The sequence shown here is derived from an EMBL/GenBank/DDBJ whole genome shotgun (WGS) entry which is preliminary data.</text>
</comment>
<evidence type="ECO:0000256" key="1">
    <source>
        <dbReference type="SAM" id="MobiDB-lite"/>
    </source>
</evidence>
<accession>A0A9P8SFB8</accession>
<gene>
    <name evidence="2" type="ORF">HRG_08905</name>
</gene>
<dbReference type="Proteomes" id="UP000824596">
    <property type="component" value="Unassembled WGS sequence"/>
</dbReference>
<dbReference type="RefSeq" id="XP_044717397.1">
    <property type="nucleotide sequence ID" value="XM_044867376.1"/>
</dbReference>
<dbReference type="AlphaFoldDB" id="A0A9P8SFB8"/>
<reference evidence="2" key="1">
    <citation type="submission" date="2021-09" db="EMBL/GenBank/DDBJ databases">
        <title>A high-quality genome of the endoparasitic fungus Hirsutella rhossiliensis with a comparison of Hirsutella genomes reveals transposable elements contributing to genome size variation.</title>
        <authorList>
            <person name="Lin R."/>
            <person name="Jiao Y."/>
            <person name="Sun X."/>
            <person name="Ling J."/>
            <person name="Xie B."/>
            <person name="Cheng X."/>
        </authorList>
    </citation>
    <scope>NUCLEOTIDE SEQUENCE</scope>
    <source>
        <strain evidence="2">HR02</strain>
    </source>
</reference>
<feature type="region of interest" description="Disordered" evidence="1">
    <location>
        <begin position="406"/>
        <end position="432"/>
    </location>
</feature>
<evidence type="ECO:0000313" key="2">
    <source>
        <dbReference type="EMBL" id="KAH0959884.1"/>
    </source>
</evidence>
<protein>
    <submittedName>
        <fullName evidence="2">Uncharacterized protein</fullName>
    </submittedName>
</protein>
<feature type="region of interest" description="Disordered" evidence="1">
    <location>
        <begin position="1"/>
        <end position="74"/>
    </location>
</feature>
<sequence length="738" mass="78367">MTIESYPRSGERVGQGPTCRVKTQHRGGGIPGSGNDVAVPPGAIRTGARSPVQACRGGTPEANGTPVRSGADRTPPGIASREFVVHGGPGATFGAATGDWKRRITGVVAMLALVGLARGVAPPATPVYSWWNDAKVWEHTCSAAGVAYAVLTCAIPGGWGYFSICTVNGSVIMGTPNGAISDGHGIGYGCGIVDVLGPNRGYTPGIVGKGVAGPVRRWLVQPETRATPYGWPSGDRGMHGPKAHVPSKADRARLAAEALAGGHEGVQEHGGQSYCDMRGLPSMVYLCNLDGAPSLAHYCRDAERGWWYDLFGNQLADFGAAGYCHMLGVRVPSASYAKVGSSGRGLPVLGTSVGVDYSHKHQEPLNLTFTVGRRNLWAPFPYDTPEPLECVGGKVVLEADTVPVGRRSRGRPARKLEECADGPTSSADRIPDRDISGWETTCMPGGKPYVVLACWTGGHLTYASFCGGTSGEPGISWREGLGLFHDCRPTSVRAPGRGWGKGKGGPKRHDWGWFSYTGSRWHVYGHPRPDLAVQDVGVGVGNSTADLTLTAAPWGVGAGSKGDRWDGRSYCDRQGLPSLVYMCHGDGGFELLHFCRDAERGWWYDLHHNQMSDDGAARLCHPVGIRVPPAPFQPRSGSGRRLPSRRMAYGGDMTPWAAEHRDYWTNASPGNPWVGKDTHRRAWVCDADGSVTDPAGGGPPKRAPGVSNESVGPRGAGRRSWADGRSQCVVTTSRVRWG</sequence>
<evidence type="ECO:0000313" key="3">
    <source>
        <dbReference type="Proteomes" id="UP000824596"/>
    </source>
</evidence>
<dbReference type="GeneID" id="68358034"/>
<proteinExistence type="predicted"/>
<keyword evidence="3" id="KW-1185">Reference proteome</keyword>
<organism evidence="2 3">
    <name type="scientific">Hirsutella rhossiliensis</name>
    <dbReference type="NCBI Taxonomy" id="111463"/>
    <lineage>
        <taxon>Eukaryota</taxon>
        <taxon>Fungi</taxon>
        <taxon>Dikarya</taxon>
        <taxon>Ascomycota</taxon>
        <taxon>Pezizomycotina</taxon>
        <taxon>Sordariomycetes</taxon>
        <taxon>Hypocreomycetidae</taxon>
        <taxon>Hypocreales</taxon>
        <taxon>Ophiocordycipitaceae</taxon>
        <taxon>Hirsutella</taxon>
    </lineage>
</organism>